<gene>
    <name evidence="4" type="ORF">TMSB3V08_LOCUS9850</name>
</gene>
<reference evidence="4" key="1">
    <citation type="submission" date="2020-11" db="EMBL/GenBank/DDBJ databases">
        <authorList>
            <person name="Tran Van P."/>
        </authorList>
    </citation>
    <scope>NUCLEOTIDE SEQUENCE</scope>
</reference>
<evidence type="ECO:0000256" key="1">
    <source>
        <dbReference type="SAM" id="MobiDB-lite"/>
    </source>
</evidence>
<evidence type="ECO:0000259" key="2">
    <source>
        <dbReference type="Pfam" id="PF00557"/>
    </source>
</evidence>
<evidence type="ECO:0000313" key="4">
    <source>
        <dbReference type="EMBL" id="CAD7433165.1"/>
    </source>
</evidence>
<feature type="region of interest" description="Disordered" evidence="1">
    <location>
        <begin position="365"/>
        <end position="474"/>
    </location>
</feature>
<dbReference type="Gene3D" id="3.90.230.10">
    <property type="entry name" value="Creatinase/methionine aminopeptidase superfamily"/>
    <property type="match status" value="2"/>
</dbReference>
<dbReference type="GO" id="GO:0004177">
    <property type="term" value="F:aminopeptidase activity"/>
    <property type="evidence" value="ECO:0007669"/>
    <property type="project" value="UniProtKB-ARBA"/>
</dbReference>
<dbReference type="Pfam" id="PF00557">
    <property type="entry name" value="Peptidase_M24"/>
    <property type="match status" value="1"/>
</dbReference>
<dbReference type="SUPFAM" id="SSF53092">
    <property type="entry name" value="Creatinase/prolidase N-terminal domain"/>
    <property type="match status" value="2"/>
</dbReference>
<feature type="compositionally biased region" description="Basic and acidic residues" evidence="1">
    <location>
        <begin position="371"/>
        <end position="386"/>
    </location>
</feature>
<accession>A0A7R9HUF7</accession>
<dbReference type="AlphaFoldDB" id="A0A7R9HUF7"/>
<dbReference type="InterPro" id="IPR036005">
    <property type="entry name" value="Creatinase/aminopeptidase-like"/>
</dbReference>
<dbReference type="Pfam" id="PF01321">
    <property type="entry name" value="Creatinase_N"/>
    <property type="match status" value="1"/>
</dbReference>
<dbReference type="Gene3D" id="3.40.350.10">
    <property type="entry name" value="Creatinase/prolidase N-terminal domain"/>
    <property type="match status" value="2"/>
</dbReference>
<dbReference type="EMBL" id="OB796182">
    <property type="protein sequence ID" value="CAD7433165.1"/>
    <property type="molecule type" value="Genomic_DNA"/>
</dbReference>
<dbReference type="InterPro" id="IPR050422">
    <property type="entry name" value="X-Pro_aminopeptidase_P"/>
</dbReference>
<evidence type="ECO:0000259" key="3">
    <source>
        <dbReference type="Pfam" id="PF01321"/>
    </source>
</evidence>
<feature type="compositionally biased region" description="Polar residues" evidence="1">
    <location>
        <begin position="431"/>
        <end position="470"/>
    </location>
</feature>
<dbReference type="SUPFAM" id="SSF55920">
    <property type="entry name" value="Creatinase/aminopeptidase"/>
    <property type="match status" value="1"/>
</dbReference>
<feature type="domain" description="Creatinase N-terminal" evidence="3">
    <location>
        <begin position="24"/>
        <end position="146"/>
    </location>
</feature>
<sequence length="524" mass="58207">MAQKTMNYVNQLRALMKNPKYVKESLQAYIIPSGDAHHSEYLAECDMRRAFISGFTGSAGTAIITESAALMWTDGRYYLQATEEMGEGWTLMKEGLPVTPSQGKYLSDNFSEGSRVGVDPNVLSYEEWKIIQNDMKGSGVNLIPIATNLVDLIWEDKPASPSSTVLPLAIKYTGKSCKHKVEEVRSKMAEKGSTLLLVTALDEIAWLLNLRGSDIDYNPVFFSYVLVTQTQVHLFIDESKVTLAVRNHFNEEDLPVNIHAYNKIHSFITEQIPEQTGKVWISSDGSYSLNSMVPEKIRISEITPIALMKAIKNTVETQGMINCHIRDGVALCRYFAWLEKELQKGNAVTEISGADKLEQFRKAFNRPKAYHPRDSKSLPSKGHQESKSLPSKGHQESKSLPSKGHQEGKSLPSKGHQEGKSLPSKGHQESKSLPSQGPSIKQELTVQGPSRDQELTIQGPSREQELTVSKPSGEDLDDFMGLSFPTITSSGPNGAIIHYHCTPKTDRPITTKELYLCDSGAQFK</sequence>
<protein>
    <submittedName>
        <fullName evidence="4">Uncharacterized protein</fullName>
    </submittedName>
</protein>
<organism evidence="4">
    <name type="scientific">Timema monikensis</name>
    <dbReference type="NCBI Taxonomy" id="170555"/>
    <lineage>
        <taxon>Eukaryota</taxon>
        <taxon>Metazoa</taxon>
        <taxon>Ecdysozoa</taxon>
        <taxon>Arthropoda</taxon>
        <taxon>Hexapoda</taxon>
        <taxon>Insecta</taxon>
        <taxon>Pterygota</taxon>
        <taxon>Neoptera</taxon>
        <taxon>Polyneoptera</taxon>
        <taxon>Phasmatodea</taxon>
        <taxon>Timematodea</taxon>
        <taxon>Timematoidea</taxon>
        <taxon>Timematidae</taxon>
        <taxon>Timema</taxon>
    </lineage>
</organism>
<dbReference type="FunFam" id="3.40.350.10:FF:000001">
    <property type="entry name" value="Putative xaa-Pro aminopeptidase 1"/>
    <property type="match status" value="1"/>
</dbReference>
<dbReference type="InterPro" id="IPR000994">
    <property type="entry name" value="Pept_M24"/>
</dbReference>
<dbReference type="InterPro" id="IPR029149">
    <property type="entry name" value="Creatin/AminoP/Spt16_N"/>
</dbReference>
<proteinExistence type="predicted"/>
<dbReference type="PANTHER" id="PTHR43763:SF20">
    <property type="entry name" value="XAA-PRO AMINOPEPTIDASE APEPP"/>
    <property type="match status" value="1"/>
</dbReference>
<feature type="domain" description="Peptidase M24" evidence="2">
    <location>
        <begin position="479"/>
        <end position="523"/>
    </location>
</feature>
<dbReference type="Pfam" id="PF16189">
    <property type="entry name" value="Creatinase_N_2"/>
    <property type="match status" value="1"/>
</dbReference>
<dbReference type="PANTHER" id="PTHR43763">
    <property type="entry name" value="XAA-PRO AMINOPEPTIDASE 1"/>
    <property type="match status" value="1"/>
</dbReference>
<name>A0A7R9HUF7_9NEOP</name>
<dbReference type="InterPro" id="IPR000587">
    <property type="entry name" value="Creatinase_N"/>
</dbReference>